<dbReference type="InterPro" id="IPR007481">
    <property type="entry name" value="SspB"/>
</dbReference>
<dbReference type="RefSeq" id="WP_162349824.1">
    <property type="nucleotide sequence ID" value="NZ_QOVG01000006.1"/>
</dbReference>
<feature type="region of interest" description="Disordered" evidence="1">
    <location>
        <begin position="105"/>
        <end position="147"/>
    </location>
</feature>
<keyword evidence="3" id="KW-1185">Reference proteome</keyword>
<dbReference type="EMBL" id="QOVG01000006">
    <property type="protein sequence ID" value="NDK39253.1"/>
    <property type="molecule type" value="Genomic_DNA"/>
</dbReference>
<accession>A0ABX0ACE4</accession>
<dbReference type="Proteomes" id="UP001429354">
    <property type="component" value="Unassembled WGS sequence"/>
</dbReference>
<dbReference type="GO" id="GO:0008233">
    <property type="term" value="F:peptidase activity"/>
    <property type="evidence" value="ECO:0007669"/>
    <property type="project" value="UniProtKB-KW"/>
</dbReference>
<name>A0ABX0ACE4_9GAMM</name>
<proteinExistence type="predicted"/>
<dbReference type="SUPFAM" id="SSF101738">
    <property type="entry name" value="SspB-like"/>
    <property type="match status" value="1"/>
</dbReference>
<sequence length="147" mass="15638">MTDETPRMTSHRPYLLRALSEWIADNDMTPHLLVDATHAGVQVPPSSVKEGKVVLNIAERAVVRLQIDNSSVSFSARFGGVSYPVMVPISAVLAIYARETGQGMALPDEIGGATTGPGDDDEPPSPATPSDEGAGRPAKRPHLRVVK</sequence>
<gene>
    <name evidence="2" type="ORF">DT603_10405</name>
</gene>
<dbReference type="PIRSF" id="PIRSF005276">
    <property type="entry name" value="SspB"/>
    <property type="match status" value="1"/>
</dbReference>
<dbReference type="NCBIfam" id="NF008764">
    <property type="entry name" value="PRK11798.1-4"/>
    <property type="match status" value="1"/>
</dbReference>
<dbReference type="InterPro" id="IPR036760">
    <property type="entry name" value="SspB-like_sf"/>
</dbReference>
<feature type="compositionally biased region" description="Basic residues" evidence="1">
    <location>
        <begin position="137"/>
        <end position="147"/>
    </location>
</feature>
<dbReference type="NCBIfam" id="NF008769">
    <property type="entry name" value="PRK11798.2-5"/>
    <property type="match status" value="1"/>
</dbReference>
<dbReference type="PANTHER" id="PTHR37486">
    <property type="entry name" value="STRINGENT STARVATION PROTEIN B"/>
    <property type="match status" value="1"/>
</dbReference>
<dbReference type="Gene3D" id="2.30.30.220">
    <property type="entry name" value="SspB-like"/>
    <property type="match status" value="1"/>
</dbReference>
<organism evidence="2 3">
    <name type="scientific">Pseudoxanthomonas gei</name>
    <dbReference type="NCBI Taxonomy" id="1383030"/>
    <lineage>
        <taxon>Bacteria</taxon>
        <taxon>Pseudomonadati</taxon>
        <taxon>Pseudomonadota</taxon>
        <taxon>Gammaproteobacteria</taxon>
        <taxon>Lysobacterales</taxon>
        <taxon>Lysobacteraceae</taxon>
        <taxon>Pseudoxanthomonas</taxon>
    </lineage>
</organism>
<protein>
    <submittedName>
        <fullName evidence="2">ClpXP protease specificity-enhancing factor</fullName>
    </submittedName>
</protein>
<dbReference type="GO" id="GO:0006508">
    <property type="term" value="P:proteolysis"/>
    <property type="evidence" value="ECO:0007669"/>
    <property type="project" value="UniProtKB-KW"/>
</dbReference>
<dbReference type="PANTHER" id="PTHR37486:SF1">
    <property type="entry name" value="STRINGENT STARVATION PROTEIN B"/>
    <property type="match status" value="1"/>
</dbReference>
<keyword evidence="2" id="KW-0378">Hydrolase</keyword>
<reference evidence="2 3" key="1">
    <citation type="submission" date="2018-07" db="EMBL/GenBank/DDBJ databases">
        <title>Whole genome Sequencing of Pseudoxanthomonas gei KCTC 32298 (T).</title>
        <authorList>
            <person name="Kumar S."/>
            <person name="Bansal K."/>
            <person name="Kaur A."/>
            <person name="Patil P."/>
            <person name="Sharma S."/>
            <person name="Patil P.B."/>
        </authorList>
    </citation>
    <scope>NUCLEOTIDE SEQUENCE [LARGE SCALE GENOMIC DNA]</scope>
    <source>
        <strain evidence="2 3">KCTC 32298</strain>
    </source>
</reference>
<evidence type="ECO:0000313" key="3">
    <source>
        <dbReference type="Proteomes" id="UP001429354"/>
    </source>
</evidence>
<evidence type="ECO:0000256" key="1">
    <source>
        <dbReference type="SAM" id="MobiDB-lite"/>
    </source>
</evidence>
<comment type="caution">
    <text evidence="2">The sequence shown here is derived from an EMBL/GenBank/DDBJ whole genome shotgun (WGS) entry which is preliminary data.</text>
</comment>
<keyword evidence="2" id="KW-0645">Protease</keyword>
<evidence type="ECO:0000313" key="2">
    <source>
        <dbReference type="EMBL" id="NDK39253.1"/>
    </source>
</evidence>
<dbReference type="Pfam" id="PF04386">
    <property type="entry name" value="SspB"/>
    <property type="match status" value="1"/>
</dbReference>